<dbReference type="Proteomes" id="UP001059480">
    <property type="component" value="Unassembled WGS sequence"/>
</dbReference>
<keyword evidence="1 5" id="KW-0678">Repressor</keyword>
<evidence type="ECO:0000256" key="5">
    <source>
        <dbReference type="HAMAP-Rule" id="MF_00081"/>
    </source>
</evidence>
<evidence type="ECO:0000256" key="1">
    <source>
        <dbReference type="ARBA" id="ARBA00022491"/>
    </source>
</evidence>
<dbReference type="Gene3D" id="1.10.10.10">
    <property type="entry name" value="Winged helix-like DNA-binding domain superfamily/Winged helix DNA-binding domain"/>
    <property type="match status" value="1"/>
</dbReference>
<reference evidence="7" key="3">
    <citation type="journal article" date="2023" name="Microbiol. Resour. Announc.">
        <title>Draft Genome Sequence of Granulicatella sp. Strain S8, Isolated from a Marine Fish, Seriola quinqueradiata.</title>
        <authorList>
            <person name="Lee M."/>
            <person name="Farooq A."/>
            <person name="Jeong J.B."/>
            <person name="Jung M.Y."/>
        </authorList>
    </citation>
    <scope>NUCLEOTIDE SEQUENCE</scope>
    <source>
        <strain evidence="7">S8</strain>
    </source>
</reference>
<keyword evidence="8" id="KW-1185">Reference proteome</keyword>
<dbReference type="HAMAP" id="MF_00081">
    <property type="entry name" value="HrcA"/>
    <property type="match status" value="1"/>
</dbReference>
<dbReference type="InterPro" id="IPR036388">
    <property type="entry name" value="WH-like_DNA-bd_sf"/>
</dbReference>
<evidence type="ECO:0000256" key="3">
    <source>
        <dbReference type="ARBA" id="ARBA00023016"/>
    </source>
</evidence>
<reference evidence="7" key="1">
    <citation type="submission" date="2022-07" db="EMBL/GenBank/DDBJ databases">
        <authorList>
            <person name="Jung M.-Y."/>
            <person name="Lee M."/>
        </authorList>
    </citation>
    <scope>NUCLEOTIDE SEQUENCE</scope>
    <source>
        <strain evidence="7">S8</strain>
    </source>
</reference>
<evidence type="ECO:0000256" key="2">
    <source>
        <dbReference type="ARBA" id="ARBA00023015"/>
    </source>
</evidence>
<dbReference type="Gene3D" id="3.30.390.60">
    <property type="entry name" value="Heat-inducible transcription repressor hrca homolog, domain 3"/>
    <property type="match status" value="1"/>
</dbReference>
<dbReference type="InterPro" id="IPR021153">
    <property type="entry name" value="HrcA_C"/>
</dbReference>
<name>A0ABT1WK41_9LACT</name>
<dbReference type="Pfam" id="PF01628">
    <property type="entry name" value="HrcA"/>
    <property type="match status" value="1"/>
</dbReference>
<keyword evidence="3 5" id="KW-0346">Stress response</keyword>
<comment type="function">
    <text evidence="5">Negative regulator of class I heat shock genes (grpE-dnaK-dnaJ and groELS operons). Prevents heat-shock induction of these operons.</text>
</comment>
<proteinExistence type="inferred from homology"/>
<dbReference type="NCBIfam" id="TIGR00331">
    <property type="entry name" value="hrcA"/>
    <property type="match status" value="1"/>
</dbReference>
<keyword evidence="4 5" id="KW-0804">Transcription</keyword>
<dbReference type="InterPro" id="IPR023120">
    <property type="entry name" value="WHTH_transcript_rep_HrcA_IDD"/>
</dbReference>
<dbReference type="InterPro" id="IPR036390">
    <property type="entry name" value="WH_DNA-bd_sf"/>
</dbReference>
<evidence type="ECO:0000313" key="8">
    <source>
        <dbReference type="Proteomes" id="UP001059480"/>
    </source>
</evidence>
<evidence type="ECO:0000256" key="4">
    <source>
        <dbReference type="ARBA" id="ARBA00023163"/>
    </source>
</evidence>
<protein>
    <recommendedName>
        <fullName evidence="5">Heat-inducible transcription repressor HrcA</fullName>
    </recommendedName>
</protein>
<reference evidence="7" key="2">
    <citation type="journal article" date="2023" name="Curr. Microbiol.">
        <title>Granulicatella seriolae sp. nov., a Novel Facultative Anaerobe Isolated from Yellowtail Marine Fish.</title>
        <authorList>
            <person name="Lee M."/>
            <person name="Choi Y.J."/>
            <person name="Farooq A."/>
            <person name="Jeong J.B."/>
            <person name="Jung M.Y."/>
        </authorList>
    </citation>
    <scope>NUCLEOTIDE SEQUENCE</scope>
    <source>
        <strain evidence="7">S8</strain>
    </source>
</reference>
<dbReference type="PANTHER" id="PTHR34824">
    <property type="entry name" value="HEAT-INDUCIBLE TRANSCRIPTION REPRESSOR HRCA"/>
    <property type="match status" value="1"/>
</dbReference>
<sequence length="348" mass="39849">MLTERQMLILRLIIQHYTESLEPIGSNTLIKVAGLPYSSATIRNEMMRLEDLGFLEKYHTSSGRVPSNQGYRYYLDNILPLQPSHLPQQVREHIKAKFQNPTFEMQELFHLSADILATLTNYTSISLGPELSSSHLTGFRLVRLNDQQLMVILVTDTGHVENKVFSISKEVGDDELHQIVTVMNNELVGLPLPQVVQKLQYELPNLIQKYFRSQLHVISAMNQILQKFEQDRLHVSGKRNLLNYLDTHSNVSQLKDIYRLMDDSHVINQLVATQESGVKIRLGSEMNNPILKDYSLITASYETPSLEKGFIALLGPVNMPYSKVISIVNGLQTELSKTMFDYYKNRKE</sequence>
<accession>A0ABT1WK41</accession>
<organism evidence="7 8">
    <name type="scientific">Granulicatella seriolae</name>
    <dbReference type="NCBI Taxonomy" id="2967226"/>
    <lineage>
        <taxon>Bacteria</taxon>
        <taxon>Bacillati</taxon>
        <taxon>Bacillota</taxon>
        <taxon>Bacilli</taxon>
        <taxon>Lactobacillales</taxon>
        <taxon>Carnobacteriaceae</taxon>
        <taxon>Granulicatella</taxon>
    </lineage>
</organism>
<dbReference type="SUPFAM" id="SSF55781">
    <property type="entry name" value="GAF domain-like"/>
    <property type="match status" value="1"/>
</dbReference>
<dbReference type="InterPro" id="IPR029016">
    <property type="entry name" value="GAF-like_dom_sf"/>
</dbReference>
<evidence type="ECO:0000313" key="7">
    <source>
        <dbReference type="EMBL" id="MCQ9208979.1"/>
    </source>
</evidence>
<comment type="similarity">
    <text evidence="5">Belongs to the HrcA family.</text>
</comment>
<dbReference type="RefSeq" id="WP_256944098.1">
    <property type="nucleotide sequence ID" value="NZ_JANHNZ010000001.1"/>
</dbReference>
<keyword evidence="2 5" id="KW-0805">Transcription regulation</keyword>
<dbReference type="InterPro" id="IPR002571">
    <property type="entry name" value="HrcA"/>
</dbReference>
<feature type="domain" description="Heat-inducible transcription repressor HrcA C-terminal" evidence="6">
    <location>
        <begin position="107"/>
        <end position="325"/>
    </location>
</feature>
<evidence type="ECO:0000259" key="6">
    <source>
        <dbReference type="Pfam" id="PF01628"/>
    </source>
</evidence>
<dbReference type="EMBL" id="JANHNZ010000001">
    <property type="protein sequence ID" value="MCQ9208979.1"/>
    <property type="molecule type" value="Genomic_DNA"/>
</dbReference>
<comment type="caution">
    <text evidence="7">The sequence shown here is derived from an EMBL/GenBank/DDBJ whole genome shotgun (WGS) entry which is preliminary data.</text>
</comment>
<dbReference type="Gene3D" id="3.30.450.40">
    <property type="match status" value="1"/>
</dbReference>
<gene>
    <name evidence="5 7" type="primary">hrcA</name>
    <name evidence="7" type="ORF">NPA36_00160</name>
</gene>
<dbReference type="PIRSF" id="PIRSF005485">
    <property type="entry name" value="HrcA"/>
    <property type="match status" value="1"/>
</dbReference>
<dbReference type="SUPFAM" id="SSF46785">
    <property type="entry name" value="Winged helix' DNA-binding domain"/>
    <property type="match status" value="1"/>
</dbReference>
<dbReference type="PANTHER" id="PTHR34824:SF1">
    <property type="entry name" value="HEAT-INDUCIBLE TRANSCRIPTION REPRESSOR HRCA"/>
    <property type="match status" value="1"/>
</dbReference>